<proteinExistence type="inferred from homology"/>
<evidence type="ECO:0000259" key="13">
    <source>
        <dbReference type="Pfam" id="PF08436"/>
    </source>
</evidence>
<evidence type="ECO:0000256" key="10">
    <source>
        <dbReference type="ARBA" id="ARBA00023229"/>
    </source>
</evidence>
<dbReference type="Gene3D" id="3.40.50.720">
    <property type="entry name" value="NAD(P)-binding Rossmann-like Domain"/>
    <property type="match status" value="1"/>
</dbReference>
<dbReference type="GO" id="GO:0070402">
    <property type="term" value="F:NADPH binding"/>
    <property type="evidence" value="ECO:0007669"/>
    <property type="project" value="InterPro"/>
</dbReference>
<dbReference type="HAMAP" id="MF_00183">
    <property type="entry name" value="DXP_reductoisom"/>
    <property type="match status" value="1"/>
</dbReference>
<keyword evidence="15" id="KW-0413">Isomerase</keyword>
<gene>
    <name evidence="15" type="ORF">MNBD_PLANCTO03-1886</name>
</gene>
<evidence type="ECO:0000256" key="7">
    <source>
        <dbReference type="ARBA" id="ARBA00022857"/>
    </source>
</evidence>
<dbReference type="GO" id="GO:0016853">
    <property type="term" value="F:isomerase activity"/>
    <property type="evidence" value="ECO:0007669"/>
    <property type="project" value="UniProtKB-KW"/>
</dbReference>
<dbReference type="PANTHER" id="PTHR30525">
    <property type="entry name" value="1-DEOXY-D-XYLULOSE 5-PHOSPHATE REDUCTOISOMERASE"/>
    <property type="match status" value="1"/>
</dbReference>
<evidence type="ECO:0000256" key="8">
    <source>
        <dbReference type="ARBA" id="ARBA00023002"/>
    </source>
</evidence>
<name>A0A3B1D632_9ZZZZ</name>
<dbReference type="InterPro" id="IPR013644">
    <property type="entry name" value="DXP_reductoisomerase_C"/>
</dbReference>
<comment type="cofactor">
    <cofactor evidence="1">
        <name>Mn(2+)</name>
        <dbReference type="ChEBI" id="CHEBI:29035"/>
    </cofactor>
</comment>
<keyword evidence="7" id="KW-0521">NADP</keyword>
<dbReference type="InterPro" id="IPR026877">
    <property type="entry name" value="DXPR_C"/>
</dbReference>
<dbReference type="AlphaFoldDB" id="A0A3B1D632"/>
<dbReference type="Gene3D" id="1.10.1740.10">
    <property type="match status" value="1"/>
</dbReference>
<dbReference type="EC" id="1.1.1.267" evidence="5"/>
<dbReference type="InterPro" id="IPR013512">
    <property type="entry name" value="DXP_reductoisomerase_N"/>
</dbReference>
<dbReference type="UniPathway" id="UPA00056">
    <property type="reaction ID" value="UER00092"/>
</dbReference>
<dbReference type="SUPFAM" id="SSF51735">
    <property type="entry name" value="NAD(P)-binding Rossmann-fold domains"/>
    <property type="match status" value="1"/>
</dbReference>
<dbReference type="Pfam" id="PF08436">
    <property type="entry name" value="DXP_redisom_C"/>
    <property type="match status" value="1"/>
</dbReference>
<dbReference type="SUPFAM" id="SSF69055">
    <property type="entry name" value="1-deoxy-D-xylulose-5-phosphate reductoisomerase, C-terminal domain"/>
    <property type="match status" value="1"/>
</dbReference>
<dbReference type="GO" id="GO:0030604">
    <property type="term" value="F:1-deoxy-D-xylulose-5-phosphate reductoisomerase activity"/>
    <property type="evidence" value="ECO:0007669"/>
    <property type="project" value="UniProtKB-EC"/>
</dbReference>
<dbReference type="PIRSF" id="PIRSF006205">
    <property type="entry name" value="Dxp_reductismrs"/>
    <property type="match status" value="1"/>
</dbReference>
<evidence type="ECO:0000256" key="9">
    <source>
        <dbReference type="ARBA" id="ARBA00023211"/>
    </source>
</evidence>
<dbReference type="NCBIfam" id="TIGR00243">
    <property type="entry name" value="Dxr"/>
    <property type="match status" value="1"/>
</dbReference>
<dbReference type="InterPro" id="IPR003821">
    <property type="entry name" value="DXP_reductoisomerase"/>
</dbReference>
<keyword evidence="6" id="KW-0479">Metal-binding</keyword>
<dbReference type="SUPFAM" id="SSF55347">
    <property type="entry name" value="Glyceraldehyde-3-phosphate dehydrogenase-like, C-terminal domain"/>
    <property type="match status" value="1"/>
</dbReference>
<evidence type="ECO:0000256" key="11">
    <source>
        <dbReference type="ARBA" id="ARBA00048543"/>
    </source>
</evidence>
<dbReference type="Pfam" id="PF13288">
    <property type="entry name" value="DXPR_C"/>
    <property type="match status" value="1"/>
</dbReference>
<reference evidence="15" key="1">
    <citation type="submission" date="2018-06" db="EMBL/GenBank/DDBJ databases">
        <authorList>
            <person name="Zhirakovskaya E."/>
        </authorList>
    </citation>
    <scope>NUCLEOTIDE SEQUENCE</scope>
</reference>
<evidence type="ECO:0000256" key="3">
    <source>
        <dbReference type="ARBA" id="ARBA00005094"/>
    </source>
</evidence>
<keyword evidence="8 15" id="KW-0560">Oxidoreductase</keyword>
<dbReference type="GO" id="GO:0030145">
    <property type="term" value="F:manganese ion binding"/>
    <property type="evidence" value="ECO:0007669"/>
    <property type="project" value="TreeGrafter"/>
</dbReference>
<comment type="similarity">
    <text evidence="4">Belongs to the DXR family.</text>
</comment>
<evidence type="ECO:0000256" key="2">
    <source>
        <dbReference type="ARBA" id="ARBA00001946"/>
    </source>
</evidence>
<dbReference type="PANTHER" id="PTHR30525:SF0">
    <property type="entry name" value="1-DEOXY-D-XYLULOSE 5-PHOSPHATE REDUCTOISOMERASE, CHLOROPLASTIC"/>
    <property type="match status" value="1"/>
</dbReference>
<protein>
    <recommendedName>
        <fullName evidence="5">1-deoxy-D-xylulose-5-phosphate reductoisomerase</fullName>
        <ecNumber evidence="5">1.1.1.267</ecNumber>
    </recommendedName>
</protein>
<dbReference type="Pfam" id="PF02670">
    <property type="entry name" value="DXP_reductoisom"/>
    <property type="match status" value="1"/>
</dbReference>
<organism evidence="15">
    <name type="scientific">hydrothermal vent metagenome</name>
    <dbReference type="NCBI Taxonomy" id="652676"/>
    <lineage>
        <taxon>unclassified sequences</taxon>
        <taxon>metagenomes</taxon>
        <taxon>ecological metagenomes</taxon>
    </lineage>
</organism>
<comment type="cofactor">
    <cofactor evidence="2">
        <name>Mg(2+)</name>
        <dbReference type="ChEBI" id="CHEBI:18420"/>
    </cofactor>
</comment>
<feature type="non-terminal residue" evidence="15">
    <location>
        <position position="1"/>
    </location>
</feature>
<comment type="pathway">
    <text evidence="3">Isoprenoid biosynthesis; isopentenyl diphosphate biosynthesis via DXP pathway; isopentenyl diphosphate from 1-deoxy-D-xylulose 5-phosphate: step 1/6.</text>
</comment>
<comment type="catalytic activity">
    <reaction evidence="11">
        <text>2-C-methyl-D-erythritol 4-phosphate + NADP(+) = 1-deoxy-D-xylulose 5-phosphate + NADPH + H(+)</text>
        <dbReference type="Rhea" id="RHEA:13717"/>
        <dbReference type="ChEBI" id="CHEBI:15378"/>
        <dbReference type="ChEBI" id="CHEBI:57783"/>
        <dbReference type="ChEBI" id="CHEBI:57792"/>
        <dbReference type="ChEBI" id="CHEBI:58262"/>
        <dbReference type="ChEBI" id="CHEBI:58349"/>
        <dbReference type="EC" id="1.1.1.267"/>
    </reaction>
    <physiologicalReaction direction="right-to-left" evidence="11">
        <dbReference type="Rhea" id="RHEA:13719"/>
    </physiologicalReaction>
</comment>
<evidence type="ECO:0000259" key="12">
    <source>
        <dbReference type="Pfam" id="PF02670"/>
    </source>
</evidence>
<sequence length="417" mass="44538">GGGAGQQWLVSLPDTSTIRRRVVVLGSTGSIGTQTLEAIAHCNALADRGLSRQRFEIVGLAAGRRAETLAAQARRYSVPTLALADPEAVLETPARCFRGPDAPEQLVRKTRPDLVVAAMVGAAGLPATLAAAELGIDIALANKETLVAAGHLVVPLARRTGSRLLPIDSEHSGLWQCLQGLCPRGEHLVPPCRPPEVLRRAIITASGGPFRTTPLDAMRSATLEQALAHPTWSMGQKNTIDSATMINKGLELIEAHWLFGLDGDRLGVLVHPQSIVHAIAELADGSSIAQLSAPDMRCPIQLALTWPNRLPGCCEPIDWRTLSRLDFAEPDPERFPAIGLAFEVIRRGGPAGTIFNAANEVAVQAFLDRSIPFGRIVEIVAEAMDHLSVGRSSRPPATLDEVMELDATARDFARSSL</sequence>
<evidence type="ECO:0000313" key="15">
    <source>
        <dbReference type="EMBL" id="VAX38356.1"/>
    </source>
</evidence>
<dbReference type="EMBL" id="UOGK01000138">
    <property type="protein sequence ID" value="VAX38356.1"/>
    <property type="molecule type" value="Genomic_DNA"/>
</dbReference>
<dbReference type="InterPro" id="IPR036291">
    <property type="entry name" value="NAD(P)-bd_dom_sf"/>
</dbReference>
<keyword evidence="10" id="KW-0414">Isoprene biosynthesis</keyword>
<feature type="domain" description="1-deoxy-D-xylulose 5-phosphate reductoisomerase C-terminal" evidence="13">
    <location>
        <begin position="164"/>
        <end position="259"/>
    </location>
</feature>
<feature type="domain" description="1-deoxy-D-xylulose 5-phosphate reductoisomerase N-terminal" evidence="12">
    <location>
        <begin position="22"/>
        <end position="150"/>
    </location>
</feature>
<evidence type="ECO:0000256" key="4">
    <source>
        <dbReference type="ARBA" id="ARBA00006825"/>
    </source>
</evidence>
<feature type="domain" description="DXP reductoisomerase C-terminal" evidence="14">
    <location>
        <begin position="291"/>
        <end position="411"/>
    </location>
</feature>
<evidence type="ECO:0000259" key="14">
    <source>
        <dbReference type="Pfam" id="PF13288"/>
    </source>
</evidence>
<dbReference type="InterPro" id="IPR036169">
    <property type="entry name" value="DXPR_C_sf"/>
</dbReference>
<evidence type="ECO:0000256" key="6">
    <source>
        <dbReference type="ARBA" id="ARBA00022723"/>
    </source>
</evidence>
<dbReference type="GO" id="GO:0051484">
    <property type="term" value="P:isopentenyl diphosphate biosynthetic process, methylerythritol 4-phosphate pathway involved in terpenoid biosynthetic process"/>
    <property type="evidence" value="ECO:0007669"/>
    <property type="project" value="TreeGrafter"/>
</dbReference>
<evidence type="ECO:0000256" key="1">
    <source>
        <dbReference type="ARBA" id="ARBA00001936"/>
    </source>
</evidence>
<evidence type="ECO:0000256" key="5">
    <source>
        <dbReference type="ARBA" id="ARBA00012366"/>
    </source>
</evidence>
<accession>A0A3B1D632</accession>
<keyword evidence="9" id="KW-0464">Manganese</keyword>